<dbReference type="EMBL" id="EQ962658">
    <property type="protein sequence ID" value="EED13947.1"/>
    <property type="molecule type" value="Genomic_DNA"/>
</dbReference>
<reference evidence="3" key="1">
    <citation type="journal article" date="2015" name="Genome Announc.">
        <title>Genome sequence of the AIDS-associated pathogen Penicillium marneffei (ATCC18224) and its near taxonomic relative Talaromyces stipitatus (ATCC10500).</title>
        <authorList>
            <person name="Nierman W.C."/>
            <person name="Fedorova-Abrams N.D."/>
            <person name="Andrianopoulos A."/>
        </authorList>
    </citation>
    <scope>NUCLEOTIDE SEQUENCE [LARGE SCALE GENOMIC DNA]</scope>
    <source>
        <strain evidence="3">ATCC 10500 / CBS 375.48 / QM 6759 / NRRL 1006</strain>
    </source>
</reference>
<gene>
    <name evidence="2" type="ORF">TSTA_101830</name>
</gene>
<dbReference type="STRING" id="441959.B8MMZ8"/>
<feature type="compositionally biased region" description="Polar residues" evidence="1">
    <location>
        <begin position="178"/>
        <end position="191"/>
    </location>
</feature>
<evidence type="ECO:0000313" key="3">
    <source>
        <dbReference type="Proteomes" id="UP000001745"/>
    </source>
</evidence>
<dbReference type="Proteomes" id="UP000001745">
    <property type="component" value="Unassembled WGS sequence"/>
</dbReference>
<feature type="non-terminal residue" evidence="2">
    <location>
        <position position="197"/>
    </location>
</feature>
<dbReference type="InParanoid" id="B8MMZ8"/>
<protein>
    <recommendedName>
        <fullName evidence="4">Reverse transcriptase</fullName>
    </recommendedName>
</protein>
<dbReference type="VEuPathDB" id="FungiDB:TSTA_101830"/>
<dbReference type="HOGENOM" id="CLU_1387256_0_0_1"/>
<evidence type="ECO:0008006" key="4">
    <source>
        <dbReference type="Google" id="ProtNLM"/>
    </source>
</evidence>
<keyword evidence="3" id="KW-1185">Reference proteome</keyword>
<name>B8MMZ8_TALSN</name>
<evidence type="ECO:0000313" key="2">
    <source>
        <dbReference type="EMBL" id="EED13947.1"/>
    </source>
</evidence>
<dbReference type="RefSeq" id="XP_002486185.1">
    <property type="nucleotide sequence ID" value="XM_002486140.1"/>
</dbReference>
<sequence length="197" mass="22497">SSSHFNSKGQAIAIRKAMIDIRLDTAPSYIYIYWRNHARLERRAGRDVTHLEEMAENNNNIWKAAKYLKSRENIAFGKVPQLKRTDRTITTNYEKQIEELLAKFFPPLPDDIDDEGPRPQRAPIEMPTITIEEALGEDGLPAIVWKITWAVVKHRVLNLFSTSLEESTLPTTLGKKGSPTQWRHTAYSPQATLELGN</sequence>
<proteinExistence type="predicted"/>
<dbReference type="GeneID" id="8099228"/>
<feature type="non-terminal residue" evidence="2">
    <location>
        <position position="1"/>
    </location>
</feature>
<accession>B8MMZ8</accession>
<dbReference type="OrthoDB" id="4847247at2759"/>
<organism evidence="2 3">
    <name type="scientific">Talaromyces stipitatus (strain ATCC 10500 / CBS 375.48 / QM 6759 / NRRL 1006)</name>
    <name type="common">Penicillium stipitatum</name>
    <dbReference type="NCBI Taxonomy" id="441959"/>
    <lineage>
        <taxon>Eukaryota</taxon>
        <taxon>Fungi</taxon>
        <taxon>Dikarya</taxon>
        <taxon>Ascomycota</taxon>
        <taxon>Pezizomycotina</taxon>
        <taxon>Eurotiomycetes</taxon>
        <taxon>Eurotiomycetidae</taxon>
        <taxon>Eurotiales</taxon>
        <taxon>Trichocomaceae</taxon>
        <taxon>Talaromyces</taxon>
        <taxon>Talaromyces sect. Talaromyces</taxon>
    </lineage>
</organism>
<dbReference type="AlphaFoldDB" id="B8MMZ8"/>
<dbReference type="PhylomeDB" id="B8MMZ8"/>
<feature type="region of interest" description="Disordered" evidence="1">
    <location>
        <begin position="168"/>
        <end position="197"/>
    </location>
</feature>
<evidence type="ECO:0000256" key="1">
    <source>
        <dbReference type="SAM" id="MobiDB-lite"/>
    </source>
</evidence>
<dbReference type="eggNOG" id="KOG1075">
    <property type="taxonomic scope" value="Eukaryota"/>
</dbReference>